<dbReference type="Pfam" id="PF04965">
    <property type="entry name" value="GPW_gp25"/>
    <property type="match status" value="1"/>
</dbReference>
<evidence type="ECO:0000313" key="2">
    <source>
        <dbReference type="EMBL" id="TLD97667.1"/>
    </source>
</evidence>
<evidence type="ECO:0000313" key="3">
    <source>
        <dbReference type="Proteomes" id="UP000029733"/>
    </source>
</evidence>
<dbReference type="OrthoDB" id="5325896at2"/>
<gene>
    <name evidence="2" type="ORF">LS71_002700</name>
</gene>
<dbReference type="Proteomes" id="UP000029733">
    <property type="component" value="Unassembled WGS sequence"/>
</dbReference>
<dbReference type="EMBL" id="JRPR02000001">
    <property type="protein sequence ID" value="TLD97667.1"/>
    <property type="molecule type" value="Genomic_DNA"/>
</dbReference>
<reference evidence="2 3" key="1">
    <citation type="journal article" date="2014" name="Genome Announc.">
        <title>Draft genome sequences of eight enterohepatic helicobacter species isolated from both laboratory and wild rodents.</title>
        <authorList>
            <person name="Sheh A."/>
            <person name="Shen Z."/>
            <person name="Fox J.G."/>
        </authorList>
    </citation>
    <scope>NUCLEOTIDE SEQUENCE [LARGE SCALE GENOMIC DNA]</scope>
    <source>
        <strain evidence="2 3">MIT 09-6949</strain>
    </source>
</reference>
<keyword evidence="3" id="KW-1185">Reference proteome</keyword>
<dbReference type="Gene3D" id="3.10.450.40">
    <property type="match status" value="1"/>
</dbReference>
<sequence>MYQLSIEENIKRILQTTKHTVPLCPNLGLSQDFIDKPLTQATLLQLKDEILEQIALYEPRINAKDISIEAREGILNIFITTQDTLLQINAL</sequence>
<feature type="domain" description="IraD/Gp25-like" evidence="1">
    <location>
        <begin position="5"/>
        <end position="79"/>
    </location>
</feature>
<dbReference type="STRING" id="1677920.LS71_05510"/>
<proteinExistence type="predicted"/>
<dbReference type="SUPFAM" id="SSF160719">
    <property type="entry name" value="gpW/gp25-like"/>
    <property type="match status" value="1"/>
</dbReference>
<dbReference type="InterPro" id="IPR007048">
    <property type="entry name" value="IraD/Gp25-like"/>
</dbReference>
<dbReference type="RefSeq" id="WP_034354796.1">
    <property type="nucleotide sequence ID" value="NZ_JRPR02000001.1"/>
</dbReference>
<name>A0A4U8TG37_9HELI</name>
<comment type="caution">
    <text evidence="2">The sequence shown here is derived from an EMBL/GenBank/DDBJ whole genome shotgun (WGS) entry which is preliminary data.</text>
</comment>
<accession>A0A4U8TG37</accession>
<protein>
    <recommendedName>
        <fullName evidence="1">IraD/Gp25-like domain-containing protein</fullName>
    </recommendedName>
</protein>
<dbReference type="AlphaFoldDB" id="A0A4U8TG37"/>
<evidence type="ECO:0000259" key="1">
    <source>
        <dbReference type="Pfam" id="PF04965"/>
    </source>
</evidence>
<organism evidence="2 3">
    <name type="scientific">Helicobacter jaachi</name>
    <dbReference type="NCBI Taxonomy" id="1677920"/>
    <lineage>
        <taxon>Bacteria</taxon>
        <taxon>Pseudomonadati</taxon>
        <taxon>Campylobacterota</taxon>
        <taxon>Epsilonproteobacteria</taxon>
        <taxon>Campylobacterales</taxon>
        <taxon>Helicobacteraceae</taxon>
        <taxon>Helicobacter</taxon>
    </lineage>
</organism>